<reference evidence="1 2" key="1">
    <citation type="submission" date="2021-01" db="EMBL/GenBank/DDBJ databases">
        <title>Whole genome shotgun sequence of Asanoa siamensis NBRC 107932.</title>
        <authorList>
            <person name="Komaki H."/>
            <person name="Tamura T."/>
        </authorList>
    </citation>
    <scope>NUCLEOTIDE SEQUENCE [LARGE SCALE GENOMIC DNA]</scope>
    <source>
        <strain evidence="1 2">NBRC 107932</strain>
    </source>
</reference>
<proteinExistence type="predicted"/>
<organism evidence="1 2">
    <name type="scientific">Asanoa siamensis</name>
    <dbReference type="NCBI Taxonomy" id="926357"/>
    <lineage>
        <taxon>Bacteria</taxon>
        <taxon>Bacillati</taxon>
        <taxon>Actinomycetota</taxon>
        <taxon>Actinomycetes</taxon>
        <taxon>Micromonosporales</taxon>
        <taxon>Micromonosporaceae</taxon>
        <taxon>Asanoa</taxon>
    </lineage>
</organism>
<accession>A0ABQ4CZ72</accession>
<keyword evidence="2" id="KW-1185">Reference proteome</keyword>
<dbReference type="EMBL" id="BONE01000065">
    <property type="protein sequence ID" value="GIF76585.1"/>
    <property type="molecule type" value="Genomic_DNA"/>
</dbReference>
<name>A0ABQ4CZ72_9ACTN</name>
<dbReference type="Proteomes" id="UP000604117">
    <property type="component" value="Unassembled WGS sequence"/>
</dbReference>
<evidence type="ECO:0000313" key="2">
    <source>
        <dbReference type="Proteomes" id="UP000604117"/>
    </source>
</evidence>
<sequence>MTESPEFAALDALSTEELRERAFHVARERLDVRFFWSVLRHLPDAENAASLDGALSSAGSYVDEAVALFREFEGHDFGDEEPLLRAKFIDYLLKHDAPKAQ</sequence>
<gene>
    <name evidence="1" type="ORF">Asi02nite_61030</name>
</gene>
<protein>
    <submittedName>
        <fullName evidence="1">Uncharacterized protein</fullName>
    </submittedName>
</protein>
<dbReference type="RefSeq" id="WP_203717459.1">
    <property type="nucleotide sequence ID" value="NZ_BONE01000065.1"/>
</dbReference>
<comment type="caution">
    <text evidence="1">The sequence shown here is derived from an EMBL/GenBank/DDBJ whole genome shotgun (WGS) entry which is preliminary data.</text>
</comment>
<evidence type="ECO:0000313" key="1">
    <source>
        <dbReference type="EMBL" id="GIF76585.1"/>
    </source>
</evidence>